<evidence type="ECO:0000256" key="1">
    <source>
        <dbReference type="ARBA" id="ARBA00004123"/>
    </source>
</evidence>
<dbReference type="GO" id="GO:0005524">
    <property type="term" value="F:ATP binding"/>
    <property type="evidence" value="ECO:0007669"/>
    <property type="project" value="InterPro"/>
</dbReference>
<feature type="compositionally biased region" description="Polar residues" evidence="6">
    <location>
        <begin position="1289"/>
        <end position="1301"/>
    </location>
</feature>
<feature type="compositionally biased region" description="Basic and acidic residues" evidence="6">
    <location>
        <begin position="34"/>
        <end position="43"/>
    </location>
</feature>
<dbReference type="InterPro" id="IPR038718">
    <property type="entry name" value="SNF2-like_sf"/>
</dbReference>
<keyword evidence="5" id="KW-0539">Nucleus</keyword>
<dbReference type="GO" id="GO:0003677">
    <property type="term" value="F:DNA binding"/>
    <property type="evidence" value="ECO:0007669"/>
    <property type="project" value="UniProtKB-KW"/>
</dbReference>
<dbReference type="GO" id="GO:0042393">
    <property type="term" value="F:histone binding"/>
    <property type="evidence" value="ECO:0007669"/>
    <property type="project" value="TreeGrafter"/>
</dbReference>
<dbReference type="SMART" id="SM00380">
    <property type="entry name" value="AP2"/>
    <property type="match status" value="1"/>
</dbReference>
<feature type="region of interest" description="Disordered" evidence="6">
    <location>
        <begin position="1284"/>
        <end position="1303"/>
    </location>
</feature>
<dbReference type="PROSITE" id="PS51032">
    <property type="entry name" value="AP2_ERF"/>
    <property type="match status" value="1"/>
</dbReference>
<evidence type="ECO:0000256" key="6">
    <source>
        <dbReference type="SAM" id="MobiDB-lite"/>
    </source>
</evidence>
<dbReference type="GO" id="GO:0140658">
    <property type="term" value="F:ATP-dependent chromatin remodeler activity"/>
    <property type="evidence" value="ECO:0007669"/>
    <property type="project" value="TreeGrafter"/>
</dbReference>
<dbReference type="SUPFAM" id="SSF54171">
    <property type="entry name" value="DNA-binding domain"/>
    <property type="match status" value="1"/>
</dbReference>
<dbReference type="InterPro" id="IPR000330">
    <property type="entry name" value="SNF2_N"/>
</dbReference>
<keyword evidence="2" id="KW-0805">Transcription regulation</keyword>
<dbReference type="InterPro" id="IPR001471">
    <property type="entry name" value="AP2/ERF_dom"/>
</dbReference>
<feature type="compositionally biased region" description="Polar residues" evidence="6">
    <location>
        <begin position="170"/>
        <end position="179"/>
    </location>
</feature>
<dbReference type="GO" id="GO:0016887">
    <property type="term" value="F:ATP hydrolysis activity"/>
    <property type="evidence" value="ECO:0007669"/>
    <property type="project" value="TreeGrafter"/>
</dbReference>
<keyword evidence="3" id="KW-0238">DNA-binding</keyword>
<evidence type="ECO:0000313" key="7">
    <source>
        <dbReference type="EnsemblPlants" id="EMT23900"/>
    </source>
</evidence>
<dbReference type="GO" id="GO:0003682">
    <property type="term" value="F:chromatin binding"/>
    <property type="evidence" value="ECO:0007669"/>
    <property type="project" value="TreeGrafter"/>
</dbReference>
<feature type="compositionally biased region" description="Basic and acidic residues" evidence="6">
    <location>
        <begin position="1"/>
        <end position="16"/>
    </location>
</feature>
<feature type="region of interest" description="Disordered" evidence="6">
    <location>
        <begin position="287"/>
        <end position="311"/>
    </location>
</feature>
<feature type="compositionally biased region" description="Basic and acidic residues" evidence="6">
    <location>
        <begin position="204"/>
        <end position="220"/>
    </location>
</feature>
<dbReference type="PANTHER" id="PTHR45623:SF56">
    <property type="entry name" value="AP2_ERF DOMAIN-CONTAINING PROTEIN"/>
    <property type="match status" value="1"/>
</dbReference>
<dbReference type="GO" id="GO:0005634">
    <property type="term" value="C:nucleus"/>
    <property type="evidence" value="ECO:0007669"/>
    <property type="project" value="UniProtKB-SubCell"/>
</dbReference>
<dbReference type="Gene3D" id="3.30.730.10">
    <property type="entry name" value="AP2/ERF domain"/>
    <property type="match status" value="1"/>
</dbReference>
<dbReference type="Pfam" id="PF00847">
    <property type="entry name" value="AP2"/>
    <property type="match status" value="1"/>
</dbReference>
<feature type="region of interest" description="Disordered" evidence="6">
    <location>
        <begin position="134"/>
        <end position="227"/>
    </location>
</feature>
<dbReference type="Pfam" id="PF00176">
    <property type="entry name" value="SNF2-rel_dom"/>
    <property type="match status" value="1"/>
</dbReference>
<evidence type="ECO:0000256" key="2">
    <source>
        <dbReference type="ARBA" id="ARBA00023015"/>
    </source>
</evidence>
<protein>
    <submittedName>
        <fullName evidence="7">Dehydration-responsive element-binding protein 2A</fullName>
    </submittedName>
</protein>
<sequence length="1443" mass="160365">METGGSKREGDCPGQERKKKVRRRSTGPDSVAETIKKWKEENQKLQQENGSRKAPAKGSKKGCMAGKGGPENSNCAYRGVRQRTWGKWVAEIREPNRGNRLWLGSFPTAVEAARAYDDAARAMYGAKARVNFSEQSPDANSGCTLAPPLPMSNGATAASHPSDGKDESESPPSLISNAPTAALHRSDAKDESESAGTVARKVKKEVSNDLRSTHEEHKTLEVSQPKGKALHKAANELGIALRVGIKLRHIRKSYFCRSYYILNCCRKVQPHRLTDLCPQNRLAESSLAVEDRGQSTGHSRRSGSSSLRSEPFPTIYSEQHKSMPGDGGPISIQKEGPASRQLKVILSVISPLYNQLTRWFNVPPEPPNRKAEQNPAPKPSEQADNGHAGAQVDATSALTSQILKLDIKSRRTTNQSFRGVKQCPVQKLQRLPDGCHPDFDNDHLYCVNKLLESWSKSHGSVLVDDKEHILKTILFTMVVLADARQPFLIVTTTASLSLWEVQFNKLAPHINVVVHDGRKDMLKSIQAQQFYENGSHITSQVLLSHPEAILEDIEPIARIGWEAIIVDYYQHLALKYLEQLKQLCTGFRVLLVSSPIEDIPEYMNMLAFLKSGQKDNSGYVDTADALEMLKRRFAHHIAYERKADSSKFLEHWVPAYISQVQLGVYCSILLSNSSVLQSKKKANSVEALRDILLSLSECCNHPYLRECLEASPVNNPDMTETVDIGVHASGKLLLLDKMLKEISNRRLRVIVLFQSGGAGANPMGDILEGVVCHRFGPESYERVKCGAVMSSKQAAIDMFNDKTKGRFVLLIESRACLPSIKLLSVDAVIIYSSDWNPSNDLKALQRINIESQLKYVSIFRLYTPFTVEENNFLLAKQGRLIDSNIQDVMHSSSHSLLSWGAQFLFTRFDELLQDRYSSKHSERGTNFMDEVILEFLTKLPTNTEDSSKINSVYISKANMSGEFYSRSITVIGEKEGMSMLDGDPSVFWLDLLDGKSPCWSYISELTQSINRMLQNIEEPAQVAAEETDEATNVSVTQQRECHVSVTQQRECHVSVDVFPNMAVERRIDLVDDVFPFGENNILHKQQAEISNLVTHSQNKQILRIGATQICGSSMHMQQLRNLPAQQSLATLPHPPAEAEPAGIPGMEAMTCLQSMQYQPTEAEWGGILGALAAHGSQPEMQPSTSMQDVLFEKTDLSGMPLLGSMNARQSVEPSWDLHAGEEPACTLGMVTTDKLQSEIQQSATVHDRPAEAEGTSTLGTRALQNLHPEMQSSTAMHHVPLERAHSEGRSQTGFQPNTSPGPEQLSQLLFFEEELNQVLSASDQPLEDMSEMYKHHINLLREAHEQKKSQLQIERYREIEKVNRKYYSLLQKEDPTLLHSQMGLVDSYKEASVNKSPAQDFLGEVAPSSAAQGTSERPAMVLPPKSSPAQTTASPGAPPYDHQ</sequence>
<organism evidence="7">
    <name type="scientific">Aegilops tauschii</name>
    <name type="common">Tausch's goatgrass</name>
    <name type="synonym">Aegilops squarrosa</name>
    <dbReference type="NCBI Taxonomy" id="37682"/>
    <lineage>
        <taxon>Eukaryota</taxon>
        <taxon>Viridiplantae</taxon>
        <taxon>Streptophyta</taxon>
        <taxon>Embryophyta</taxon>
        <taxon>Tracheophyta</taxon>
        <taxon>Spermatophyta</taxon>
        <taxon>Magnoliopsida</taxon>
        <taxon>Liliopsida</taxon>
        <taxon>Poales</taxon>
        <taxon>Poaceae</taxon>
        <taxon>BOP clade</taxon>
        <taxon>Pooideae</taxon>
        <taxon>Triticodae</taxon>
        <taxon>Triticeae</taxon>
        <taxon>Triticinae</taxon>
        <taxon>Aegilops</taxon>
    </lineage>
</organism>
<name>M8BG30_AEGTA</name>
<accession>M8BG30</accession>
<evidence type="ECO:0000256" key="3">
    <source>
        <dbReference type="ARBA" id="ARBA00023125"/>
    </source>
</evidence>
<reference evidence="7" key="1">
    <citation type="submission" date="2015-06" db="UniProtKB">
        <authorList>
            <consortium name="EnsemblPlants"/>
        </authorList>
    </citation>
    <scope>IDENTIFICATION</scope>
</reference>
<dbReference type="SUPFAM" id="SSF52540">
    <property type="entry name" value="P-loop containing nucleoside triphosphate hydrolases"/>
    <property type="match status" value="2"/>
</dbReference>
<dbReference type="CDD" id="cd00018">
    <property type="entry name" value="AP2"/>
    <property type="match status" value="1"/>
</dbReference>
<evidence type="ECO:0000256" key="5">
    <source>
        <dbReference type="ARBA" id="ARBA00023242"/>
    </source>
</evidence>
<dbReference type="InterPro" id="IPR016177">
    <property type="entry name" value="DNA-bd_dom_sf"/>
</dbReference>
<feature type="region of interest" description="Disordered" evidence="6">
    <location>
        <begin position="1"/>
        <end position="76"/>
    </location>
</feature>
<dbReference type="Gene3D" id="3.40.50.10810">
    <property type="entry name" value="Tandem AAA-ATPase domain"/>
    <property type="match status" value="1"/>
</dbReference>
<dbReference type="GO" id="GO:0003700">
    <property type="term" value="F:DNA-binding transcription factor activity"/>
    <property type="evidence" value="ECO:0007669"/>
    <property type="project" value="InterPro"/>
</dbReference>
<dbReference type="EnsemblPlants" id="EMT23900">
    <property type="protein sequence ID" value="EMT23900"/>
    <property type="gene ID" value="F775_05774"/>
</dbReference>
<evidence type="ECO:0000256" key="4">
    <source>
        <dbReference type="ARBA" id="ARBA00023163"/>
    </source>
</evidence>
<proteinExistence type="predicted"/>
<comment type="subcellular location">
    <subcellularLocation>
        <location evidence="1">Nucleus</location>
    </subcellularLocation>
</comment>
<dbReference type="PRINTS" id="PR00367">
    <property type="entry name" value="ETHRSPELEMNT"/>
</dbReference>
<feature type="region of interest" description="Disordered" evidence="6">
    <location>
        <begin position="360"/>
        <end position="389"/>
    </location>
</feature>
<dbReference type="PANTHER" id="PTHR45623">
    <property type="entry name" value="CHROMODOMAIN-HELICASE-DNA-BINDING PROTEIN 3-RELATED-RELATED"/>
    <property type="match status" value="1"/>
</dbReference>
<dbReference type="Gene3D" id="6.10.250.1310">
    <property type="match status" value="1"/>
</dbReference>
<keyword evidence="4" id="KW-0804">Transcription</keyword>
<dbReference type="FunFam" id="3.30.730.10:FF:000001">
    <property type="entry name" value="Ethylene-responsive transcription factor 2"/>
    <property type="match status" value="1"/>
</dbReference>
<dbReference type="GO" id="GO:0000785">
    <property type="term" value="C:chromatin"/>
    <property type="evidence" value="ECO:0007669"/>
    <property type="project" value="TreeGrafter"/>
</dbReference>
<dbReference type="InterPro" id="IPR027417">
    <property type="entry name" value="P-loop_NTPase"/>
</dbReference>
<dbReference type="Gene3D" id="3.40.50.300">
    <property type="entry name" value="P-loop containing nucleotide triphosphate hydrolases"/>
    <property type="match status" value="1"/>
</dbReference>
<feature type="compositionally biased region" description="Low complexity" evidence="6">
    <location>
        <begin position="294"/>
        <end position="309"/>
    </location>
</feature>
<feature type="region of interest" description="Disordered" evidence="6">
    <location>
        <begin position="1399"/>
        <end position="1443"/>
    </location>
</feature>
<dbReference type="InterPro" id="IPR036955">
    <property type="entry name" value="AP2/ERF_dom_sf"/>
</dbReference>
<feature type="compositionally biased region" description="Polar residues" evidence="6">
    <location>
        <begin position="134"/>
        <end position="143"/>
    </location>
</feature>